<feature type="region of interest" description="Disordered" evidence="1">
    <location>
        <begin position="158"/>
        <end position="230"/>
    </location>
</feature>
<evidence type="ECO:0000313" key="2">
    <source>
        <dbReference type="EMBL" id="KAK2719696.1"/>
    </source>
</evidence>
<protein>
    <submittedName>
        <fullName evidence="2">Uncharacterized protein</fullName>
    </submittedName>
</protein>
<keyword evidence="3" id="KW-1185">Reference proteome</keyword>
<feature type="region of interest" description="Disordered" evidence="1">
    <location>
        <begin position="297"/>
        <end position="321"/>
    </location>
</feature>
<dbReference type="EMBL" id="JAVRJZ010000008">
    <property type="protein sequence ID" value="KAK2719696.1"/>
    <property type="molecule type" value="Genomic_DNA"/>
</dbReference>
<accession>A0AA88LBU9</accession>
<evidence type="ECO:0000256" key="1">
    <source>
        <dbReference type="SAM" id="MobiDB-lite"/>
    </source>
</evidence>
<evidence type="ECO:0000313" key="3">
    <source>
        <dbReference type="Proteomes" id="UP001187531"/>
    </source>
</evidence>
<feature type="compositionally biased region" description="Polar residues" evidence="1">
    <location>
        <begin position="217"/>
        <end position="230"/>
    </location>
</feature>
<dbReference type="AlphaFoldDB" id="A0AA88LBU9"/>
<comment type="caution">
    <text evidence="2">The sequence shown here is derived from an EMBL/GenBank/DDBJ whole genome shotgun (WGS) entry which is preliminary data.</text>
</comment>
<feature type="compositionally biased region" description="Low complexity" evidence="1">
    <location>
        <begin position="169"/>
        <end position="188"/>
    </location>
</feature>
<gene>
    <name evidence="2" type="ORF">QYM36_005245</name>
</gene>
<feature type="compositionally biased region" description="Polar residues" evidence="1">
    <location>
        <begin position="311"/>
        <end position="321"/>
    </location>
</feature>
<sequence length="321" mass="35985">MDFEDVLELISQKREESKKYSKKNPVSNVGKFPTLIRRLLKAGLDVEPQIRCDSSEIEFMLKHQIQKTEKGIRSNLGQPLSVDKIPFLMPFLNKIDSDSETSCSSQERFVTARDSGVLGTPEVIDECGESVSSASSKSYVQKKVETLVRKFCTKREVVKPTSSGDNTQSVSSSPIQSKSFSRRFSLPSRSKKNETSSFDLAGKASLFPQQPKRRSVNDSSGSSWGNILNSRNAGILKPTKRTLSTDLKSADLSKNNTDYYSIQQSLDTVDSRPEPIYKKVQKGKKLSRKMDHQKLSHLPLQCQKLPKSPENHQATSETRSM</sequence>
<name>A0AA88LBU9_ARTSF</name>
<dbReference type="Proteomes" id="UP001187531">
    <property type="component" value="Unassembled WGS sequence"/>
</dbReference>
<organism evidence="2 3">
    <name type="scientific">Artemia franciscana</name>
    <name type="common">Brine shrimp</name>
    <name type="synonym">Artemia sanfranciscana</name>
    <dbReference type="NCBI Taxonomy" id="6661"/>
    <lineage>
        <taxon>Eukaryota</taxon>
        <taxon>Metazoa</taxon>
        <taxon>Ecdysozoa</taxon>
        <taxon>Arthropoda</taxon>
        <taxon>Crustacea</taxon>
        <taxon>Branchiopoda</taxon>
        <taxon>Anostraca</taxon>
        <taxon>Artemiidae</taxon>
        <taxon>Artemia</taxon>
    </lineage>
</organism>
<reference evidence="2" key="1">
    <citation type="submission" date="2023-07" db="EMBL/GenBank/DDBJ databases">
        <title>Chromosome-level genome assembly of Artemia franciscana.</title>
        <authorList>
            <person name="Jo E."/>
        </authorList>
    </citation>
    <scope>NUCLEOTIDE SEQUENCE</scope>
    <source>
        <tissue evidence="2">Whole body</tissue>
    </source>
</reference>
<proteinExistence type="predicted"/>